<dbReference type="Proteomes" id="UP000596192">
    <property type="component" value="Chromosome"/>
</dbReference>
<feature type="chain" id="PRO_5042881826" description="DUF4185 domain-containing protein" evidence="1">
    <location>
        <begin position="17"/>
        <end position="398"/>
    </location>
</feature>
<protein>
    <recommendedName>
        <fullName evidence="4">DUF4185 domain-containing protein</fullName>
    </recommendedName>
</protein>
<evidence type="ECO:0000313" key="3">
    <source>
        <dbReference type="Proteomes" id="UP000596192"/>
    </source>
</evidence>
<keyword evidence="1" id="KW-0732">Signal</keyword>
<feature type="signal peptide" evidence="1">
    <location>
        <begin position="1"/>
        <end position="16"/>
    </location>
</feature>
<evidence type="ECO:0000313" key="2">
    <source>
        <dbReference type="EMBL" id="QQE90046.1"/>
    </source>
</evidence>
<gene>
    <name evidence="2" type="ORF">GKQ51_06955</name>
</gene>
<dbReference type="EMBL" id="CP066310">
    <property type="protein sequence ID" value="QQE90046.1"/>
    <property type="molecule type" value="Genomic_DNA"/>
</dbReference>
<dbReference type="RefSeq" id="WP_198867525.1">
    <property type="nucleotide sequence ID" value="NZ_CP066310.1"/>
</dbReference>
<organism evidence="2 3">
    <name type="scientific">Azotobacter chroococcum</name>
    <dbReference type="NCBI Taxonomy" id="353"/>
    <lineage>
        <taxon>Bacteria</taxon>
        <taxon>Pseudomonadati</taxon>
        <taxon>Pseudomonadota</taxon>
        <taxon>Gammaproteobacteria</taxon>
        <taxon>Pseudomonadales</taxon>
        <taxon>Pseudomonadaceae</taxon>
        <taxon>Azotobacter</taxon>
    </lineage>
</organism>
<proteinExistence type="predicted"/>
<name>A0AAP9YF73_9GAMM</name>
<evidence type="ECO:0008006" key="4">
    <source>
        <dbReference type="Google" id="ProtNLM"/>
    </source>
</evidence>
<accession>A0AAP9YF73</accession>
<sequence length="398" mass="44997">MRAICLLSLLPWVAFAATPTPYATGNTPRISIEASQGASQLEVVFDWSVDKCFDNNIPDSPARAFRSSNNQIYLYATHYQNIPFVGPSLDKVKPACAKEYTAPMNSDPEQYNARIWLQTFFREANGKRIYSLGSSDYHGIWFDNCHKPTPGNPGCWWSAIVLASSTDGGHSFKLAPPPHHVIARAPHRFSHRSEQPAGFFTTSNIVKRDKHYYSLFHTGGYKEQSSGNCLARTQDLSDPTGWRTWNGQDFETPFVDPALKNMGLPDQYACRPVNGLRQKVRSLVWHMPTQRYLAIFEKVKPVGPGHKRLDVQFSYSWSSDLLHWSQSQVLMSIQGAENCRNPQVRAAYPALLDPTSDDLNFGTIGDRAYLYYTRFNLANDCRLTLDRDLVRVPVVISH</sequence>
<reference evidence="2 3" key="1">
    <citation type="submission" date="2020-12" db="EMBL/GenBank/DDBJ databases">
        <title>Genomic Analysis and Response surface optimization of nitrogen-fixing conditions for A. chroococcum strain HR1, Isolation from rhizosphere soil.</title>
        <authorList>
            <person name="Li J."/>
            <person name="Yang H."/>
            <person name="Liu H."/>
            <person name="Wang C."/>
            <person name="Tian Y."/>
            <person name="Lu X.Y."/>
        </authorList>
    </citation>
    <scope>NUCLEOTIDE SEQUENCE [LARGE SCALE GENOMIC DNA]</scope>
    <source>
        <strain evidence="2 3">HR1</strain>
    </source>
</reference>
<evidence type="ECO:0000256" key="1">
    <source>
        <dbReference type="SAM" id="SignalP"/>
    </source>
</evidence>
<dbReference type="InterPro" id="IPR023296">
    <property type="entry name" value="Glyco_hydro_beta-prop_sf"/>
</dbReference>
<dbReference type="Gene3D" id="2.115.10.20">
    <property type="entry name" value="Glycosyl hydrolase domain, family 43"/>
    <property type="match status" value="1"/>
</dbReference>
<dbReference type="AlphaFoldDB" id="A0AAP9YF73"/>